<evidence type="ECO:0000313" key="3">
    <source>
        <dbReference type="Proteomes" id="UP000283269"/>
    </source>
</evidence>
<evidence type="ECO:0000256" key="1">
    <source>
        <dbReference type="SAM" id="MobiDB-lite"/>
    </source>
</evidence>
<dbReference type="EMBL" id="NHYD01001992">
    <property type="protein sequence ID" value="PPQ88915.1"/>
    <property type="molecule type" value="Genomic_DNA"/>
</dbReference>
<protein>
    <submittedName>
        <fullName evidence="2">Uncharacterized protein</fullName>
    </submittedName>
</protein>
<feature type="region of interest" description="Disordered" evidence="1">
    <location>
        <begin position="493"/>
        <end position="512"/>
    </location>
</feature>
<dbReference type="STRING" id="93625.A0A409XDU8"/>
<accession>A0A409XDU8</accession>
<dbReference type="AlphaFoldDB" id="A0A409XDU8"/>
<reference evidence="2 3" key="1">
    <citation type="journal article" date="2018" name="Evol. Lett.">
        <title>Horizontal gene cluster transfer increased hallucinogenic mushroom diversity.</title>
        <authorList>
            <person name="Reynolds H.T."/>
            <person name="Vijayakumar V."/>
            <person name="Gluck-Thaler E."/>
            <person name="Korotkin H.B."/>
            <person name="Matheny P.B."/>
            <person name="Slot J.C."/>
        </authorList>
    </citation>
    <scope>NUCLEOTIDE SEQUENCE [LARGE SCALE GENOMIC DNA]</scope>
    <source>
        <strain evidence="2 3">2631</strain>
    </source>
</reference>
<dbReference type="Gene3D" id="1.20.1280.50">
    <property type="match status" value="1"/>
</dbReference>
<organism evidence="2 3">
    <name type="scientific">Psilocybe cyanescens</name>
    <dbReference type="NCBI Taxonomy" id="93625"/>
    <lineage>
        <taxon>Eukaryota</taxon>
        <taxon>Fungi</taxon>
        <taxon>Dikarya</taxon>
        <taxon>Basidiomycota</taxon>
        <taxon>Agaricomycotina</taxon>
        <taxon>Agaricomycetes</taxon>
        <taxon>Agaricomycetidae</taxon>
        <taxon>Agaricales</taxon>
        <taxon>Agaricineae</taxon>
        <taxon>Strophariaceae</taxon>
        <taxon>Psilocybe</taxon>
    </lineage>
</organism>
<comment type="caution">
    <text evidence="2">The sequence shown here is derived from an EMBL/GenBank/DDBJ whole genome shotgun (WGS) entry which is preliminary data.</text>
</comment>
<gene>
    <name evidence="2" type="ORF">CVT25_009150</name>
</gene>
<sequence>MQQGMNSIRNPLLIDHAHTQRRIDDEIARLRGTIVTLITRRNDLSPIFRLPVEIISTILCHYQQSAVAEDDTSVEWTQITHVCRQWRDISVNLPKLWTHIAFNYPKWTDEMLIRSRNLGLVISVSPSLGTHSSLGQKLRFIQSYIKKHITRVQEINIRSLPQGRYSLVLETLFPPRSQATSTRYAPRLTSLRLLNCSLLRDPMLILEGYFVYANKLKVLEVISTNNWDSRLFMNLIYLRVENPQSFQRPSAISFYSALKRMPLLQSLELRGAVLPDHPPRDRSGNGFGPASLLALKNLVLVDEAATLPIFFAYVNFPSASLISVRCSSPASEYRCISDTVAGLPTIYTPLSLPVRGLRLDITKTYVNIRHPESLQVDFDIWSDVPSTEALLPDDLVTPFNGDAFLSLGLAWKTTGAVHSTVEAMECRGAVADFCLAVPCKQLSILALTSSKSSKELPLMDDAIFQDILGTQPALHTVFVTGAILNMLLKNLSPQTQTSTQPPPHQNNTNDPNDPFAARTQLAVFIPKVIFPNMRTLSISDVDFSHPLASNLLFDCLFARSVAGNKLETVILSDCHGLKKGHLIELLSHVVSNIVYHESPFD</sequence>
<dbReference type="InParanoid" id="A0A409XDU8"/>
<proteinExistence type="predicted"/>
<name>A0A409XDU8_PSICY</name>
<evidence type="ECO:0000313" key="2">
    <source>
        <dbReference type="EMBL" id="PPQ88915.1"/>
    </source>
</evidence>
<dbReference type="Proteomes" id="UP000283269">
    <property type="component" value="Unassembled WGS sequence"/>
</dbReference>
<dbReference type="SUPFAM" id="SSF52047">
    <property type="entry name" value="RNI-like"/>
    <property type="match status" value="1"/>
</dbReference>
<keyword evidence="3" id="KW-1185">Reference proteome</keyword>
<dbReference type="OrthoDB" id="2884925at2759"/>